<dbReference type="PROSITE" id="PS51898">
    <property type="entry name" value="TYR_RECOMBINASE"/>
    <property type="match status" value="1"/>
</dbReference>
<evidence type="ECO:0000256" key="2">
    <source>
        <dbReference type="ARBA" id="ARBA00022908"/>
    </source>
</evidence>
<evidence type="ECO:0000256" key="5">
    <source>
        <dbReference type="PROSITE-ProRule" id="PRU01248"/>
    </source>
</evidence>
<keyword evidence="4" id="KW-0233">DNA recombination</keyword>
<dbReference type="Pfam" id="PF22022">
    <property type="entry name" value="Phage_int_M"/>
    <property type="match status" value="1"/>
</dbReference>
<accession>H8GUL4</accession>
<keyword evidence="3 5" id="KW-0238">DNA-binding</keyword>
<keyword evidence="9" id="KW-1185">Reference proteome</keyword>
<evidence type="ECO:0000256" key="4">
    <source>
        <dbReference type="ARBA" id="ARBA00023172"/>
    </source>
</evidence>
<proteinExistence type="inferred from homology"/>
<dbReference type="KEGG" id="dgo:DGo_CA2770"/>
<organism evidence="8 9">
    <name type="scientific">Deinococcus gobiensis (strain DSM 21396 / JCM 16679 / CGMCC 1.7299 / I-0)</name>
    <dbReference type="NCBI Taxonomy" id="745776"/>
    <lineage>
        <taxon>Bacteria</taxon>
        <taxon>Thermotogati</taxon>
        <taxon>Deinococcota</taxon>
        <taxon>Deinococci</taxon>
        <taxon>Deinococcales</taxon>
        <taxon>Deinococcaceae</taxon>
        <taxon>Deinococcus</taxon>
    </lineage>
</organism>
<protein>
    <submittedName>
        <fullName evidence="8">Integrase family protein</fullName>
    </submittedName>
</protein>
<dbReference type="eggNOG" id="COG0582">
    <property type="taxonomic scope" value="Bacteria"/>
</dbReference>
<evidence type="ECO:0000313" key="9">
    <source>
        <dbReference type="Proteomes" id="UP000007575"/>
    </source>
</evidence>
<dbReference type="InterPro" id="IPR011010">
    <property type="entry name" value="DNA_brk_join_enz"/>
</dbReference>
<dbReference type="InterPro" id="IPR044068">
    <property type="entry name" value="CB"/>
</dbReference>
<dbReference type="AlphaFoldDB" id="H8GUL4"/>
<evidence type="ECO:0000256" key="1">
    <source>
        <dbReference type="ARBA" id="ARBA00008857"/>
    </source>
</evidence>
<dbReference type="HOGENOM" id="CLU_027562_17_1_0"/>
<evidence type="ECO:0000256" key="3">
    <source>
        <dbReference type="ARBA" id="ARBA00023125"/>
    </source>
</evidence>
<name>H8GUL4_DEIGI</name>
<dbReference type="Proteomes" id="UP000007575">
    <property type="component" value="Chromosome"/>
</dbReference>
<dbReference type="PROSITE" id="PS51900">
    <property type="entry name" value="CB"/>
    <property type="match status" value="1"/>
</dbReference>
<keyword evidence="2" id="KW-0229">DNA integration</keyword>
<dbReference type="InterPro" id="IPR002104">
    <property type="entry name" value="Integrase_catalytic"/>
</dbReference>
<dbReference type="PATRIC" id="fig|745776.4.peg.2847"/>
<dbReference type="InterPro" id="IPR053876">
    <property type="entry name" value="Phage_int_M"/>
</dbReference>
<evidence type="ECO:0000313" key="8">
    <source>
        <dbReference type="EMBL" id="AFD26697.1"/>
    </source>
</evidence>
<dbReference type="CDD" id="cd01189">
    <property type="entry name" value="INT_ICEBs1_C_like"/>
    <property type="match status" value="1"/>
</dbReference>
<dbReference type="Gene3D" id="1.10.443.10">
    <property type="entry name" value="Intergrase catalytic core"/>
    <property type="match status" value="1"/>
</dbReference>
<evidence type="ECO:0000259" key="6">
    <source>
        <dbReference type="PROSITE" id="PS51898"/>
    </source>
</evidence>
<dbReference type="EMBL" id="CP002191">
    <property type="protein sequence ID" value="AFD26697.1"/>
    <property type="molecule type" value="Genomic_DNA"/>
</dbReference>
<reference evidence="8 9" key="1">
    <citation type="journal article" date="2012" name="PLoS ONE">
        <title>Genome sequence and transcriptome analysis of the radioresistant bacterium Deinococcus gobiensis: insights into the extreme environmental adaptations.</title>
        <authorList>
            <person name="Yuan M."/>
            <person name="Chen M."/>
            <person name="Zhang W."/>
            <person name="Lu W."/>
            <person name="Wang J."/>
            <person name="Yang M."/>
            <person name="Zhao P."/>
            <person name="Tang R."/>
            <person name="Li X."/>
            <person name="Hao Y."/>
            <person name="Zhou Z."/>
            <person name="Zhan Y."/>
            <person name="Yu H."/>
            <person name="Teng C."/>
            <person name="Yan Y."/>
            <person name="Ping S."/>
            <person name="Wang Y."/>
            <person name="Lin M."/>
        </authorList>
    </citation>
    <scope>NUCLEOTIDE SEQUENCE [LARGE SCALE GENOMIC DNA]</scope>
    <source>
        <strain evidence="8 9">I-0</strain>
    </source>
</reference>
<dbReference type="GO" id="GO:0015074">
    <property type="term" value="P:DNA integration"/>
    <property type="evidence" value="ECO:0007669"/>
    <property type="project" value="UniProtKB-KW"/>
</dbReference>
<dbReference type="SUPFAM" id="SSF56349">
    <property type="entry name" value="DNA breaking-rejoining enzymes"/>
    <property type="match status" value="1"/>
</dbReference>
<evidence type="ECO:0000259" key="7">
    <source>
        <dbReference type="PROSITE" id="PS51900"/>
    </source>
</evidence>
<dbReference type="STRING" id="745776.DGo_CA2770"/>
<dbReference type="GO" id="GO:0006310">
    <property type="term" value="P:DNA recombination"/>
    <property type="evidence" value="ECO:0007669"/>
    <property type="project" value="UniProtKB-KW"/>
</dbReference>
<dbReference type="GO" id="GO:0003677">
    <property type="term" value="F:DNA binding"/>
    <property type="evidence" value="ECO:0007669"/>
    <property type="project" value="UniProtKB-UniRule"/>
</dbReference>
<gene>
    <name evidence="8" type="ordered locus">DGo_CA2770</name>
</gene>
<dbReference type="Gene3D" id="1.10.150.130">
    <property type="match status" value="1"/>
</dbReference>
<dbReference type="PANTHER" id="PTHR30629:SF2">
    <property type="entry name" value="PROPHAGE INTEGRASE INTS-RELATED"/>
    <property type="match status" value="1"/>
</dbReference>
<sequence length="347" mass="39686">MRRKSLSAKSRSAVLERKRLFERELQQMGGLPSQERTVAMLLDAWLAEKRLRVGVKSDEDYTRVVEKRLKPALGTLPLAKLKLADIERMVSSLVGAGKAGEANRALARLRMALAYAVKHDWTEKNVAEQCSPVPVREQQHQIWQPDEVMRFLRFTEGSRYHVMYAVFLSTGMRSGEVRGLQWEDVNLDAATIQVQRQWLEAARAQDSRFAPPKRGSTRRIHIQEDLISLLRIHRDHLKDRQQEMEEAYAWSDFDLVFPSLRGTPMLATNLLRQFRADARGAGVPEIRLHDMRDTAASTLLASGTPLTLVAEILGHKDTSVTLKKYAHVLDRQRQEHPVGHAMYRPQK</sequence>
<feature type="domain" description="Core-binding (CB)" evidence="7">
    <location>
        <begin position="36"/>
        <end position="117"/>
    </location>
</feature>
<feature type="domain" description="Tyr recombinase" evidence="6">
    <location>
        <begin position="138"/>
        <end position="339"/>
    </location>
</feature>
<dbReference type="Pfam" id="PF00589">
    <property type="entry name" value="Phage_integrase"/>
    <property type="match status" value="1"/>
</dbReference>
<dbReference type="InterPro" id="IPR010998">
    <property type="entry name" value="Integrase_recombinase_N"/>
</dbReference>
<dbReference type="InterPro" id="IPR013762">
    <property type="entry name" value="Integrase-like_cat_sf"/>
</dbReference>
<dbReference type="PANTHER" id="PTHR30629">
    <property type="entry name" value="PROPHAGE INTEGRASE"/>
    <property type="match status" value="1"/>
</dbReference>
<dbReference type="InterPro" id="IPR050808">
    <property type="entry name" value="Phage_Integrase"/>
</dbReference>
<comment type="similarity">
    <text evidence="1">Belongs to the 'phage' integrase family.</text>
</comment>